<evidence type="ECO:0000313" key="3">
    <source>
        <dbReference type="Proteomes" id="UP000641514"/>
    </source>
</evidence>
<sequence>MGGKIVRQMATVAIAALVAVGAGTINAGTVSAQPRVSPTCGVSASNAAATVNDLRFSCSQAEYDALYRSLSPGPVPVNAVAQGFVRDNPVAELVWHGKTFGSGTVSNRVLGAEVFPASVYVGTSFMDGRPTIVIDYAGGPLGFVRDEIRQVQPGVYAGFAYDRSGAPRVIERFILVF</sequence>
<gene>
    <name evidence="2" type="ORF">GCM10011410_07950</name>
</gene>
<comment type="caution">
    <text evidence="2">The sequence shown here is derived from an EMBL/GenBank/DDBJ whole genome shotgun (WGS) entry which is preliminary data.</text>
</comment>
<evidence type="ECO:0008006" key="4">
    <source>
        <dbReference type="Google" id="ProtNLM"/>
    </source>
</evidence>
<reference evidence="2" key="1">
    <citation type="journal article" date="2014" name="Int. J. Syst. Evol. Microbiol.">
        <title>Complete genome sequence of Corynebacterium casei LMG S-19264T (=DSM 44701T), isolated from a smear-ripened cheese.</title>
        <authorList>
            <consortium name="US DOE Joint Genome Institute (JGI-PGF)"/>
            <person name="Walter F."/>
            <person name="Albersmeier A."/>
            <person name="Kalinowski J."/>
            <person name="Ruckert C."/>
        </authorList>
    </citation>
    <scope>NUCLEOTIDE SEQUENCE</scope>
    <source>
        <strain evidence="2">CGMCC 1.15478</strain>
    </source>
</reference>
<evidence type="ECO:0000256" key="1">
    <source>
        <dbReference type="SAM" id="SignalP"/>
    </source>
</evidence>
<dbReference type="Proteomes" id="UP000641514">
    <property type="component" value="Unassembled WGS sequence"/>
</dbReference>
<accession>A0A916XB59</accession>
<dbReference type="RefSeq" id="WP_188670861.1">
    <property type="nucleotide sequence ID" value="NZ_BMJH01000001.1"/>
</dbReference>
<keyword evidence="1" id="KW-0732">Signal</keyword>
<name>A0A916XB59_9ACTN</name>
<evidence type="ECO:0000313" key="2">
    <source>
        <dbReference type="EMBL" id="GGC57914.1"/>
    </source>
</evidence>
<dbReference type="EMBL" id="BMJH01000001">
    <property type="protein sequence ID" value="GGC57914.1"/>
    <property type="molecule type" value="Genomic_DNA"/>
</dbReference>
<protein>
    <recommendedName>
        <fullName evidence="4">3D domain-containing protein</fullName>
    </recommendedName>
</protein>
<reference evidence="2" key="2">
    <citation type="submission" date="2020-09" db="EMBL/GenBank/DDBJ databases">
        <authorList>
            <person name="Sun Q."/>
            <person name="Zhou Y."/>
        </authorList>
    </citation>
    <scope>NUCLEOTIDE SEQUENCE</scope>
    <source>
        <strain evidence="2">CGMCC 1.15478</strain>
    </source>
</reference>
<keyword evidence="3" id="KW-1185">Reference proteome</keyword>
<organism evidence="2 3">
    <name type="scientific">Hoyosella rhizosphaerae</name>
    <dbReference type="NCBI Taxonomy" id="1755582"/>
    <lineage>
        <taxon>Bacteria</taxon>
        <taxon>Bacillati</taxon>
        <taxon>Actinomycetota</taxon>
        <taxon>Actinomycetes</taxon>
        <taxon>Mycobacteriales</taxon>
        <taxon>Hoyosellaceae</taxon>
        <taxon>Hoyosella</taxon>
    </lineage>
</organism>
<dbReference type="AlphaFoldDB" id="A0A916XB59"/>
<proteinExistence type="predicted"/>
<feature type="signal peptide" evidence="1">
    <location>
        <begin position="1"/>
        <end position="27"/>
    </location>
</feature>
<feature type="chain" id="PRO_5039554256" description="3D domain-containing protein" evidence="1">
    <location>
        <begin position="28"/>
        <end position="177"/>
    </location>
</feature>